<protein>
    <submittedName>
        <fullName evidence="2">Protein arginine N-methyltransferase</fullName>
    </submittedName>
</protein>
<name>A0AC34QQV4_9BILA</name>
<proteinExistence type="predicted"/>
<evidence type="ECO:0000313" key="1">
    <source>
        <dbReference type="Proteomes" id="UP000887576"/>
    </source>
</evidence>
<dbReference type="Proteomes" id="UP000887576">
    <property type="component" value="Unplaced"/>
</dbReference>
<accession>A0AC34QQV4</accession>
<reference evidence="2" key="1">
    <citation type="submission" date="2022-11" db="UniProtKB">
        <authorList>
            <consortium name="WormBaseParasite"/>
        </authorList>
    </citation>
    <scope>IDENTIFICATION</scope>
</reference>
<organism evidence="1 2">
    <name type="scientific">Panagrolaimus sp. JU765</name>
    <dbReference type="NCBI Taxonomy" id="591449"/>
    <lineage>
        <taxon>Eukaryota</taxon>
        <taxon>Metazoa</taxon>
        <taxon>Ecdysozoa</taxon>
        <taxon>Nematoda</taxon>
        <taxon>Chromadorea</taxon>
        <taxon>Rhabditida</taxon>
        <taxon>Tylenchina</taxon>
        <taxon>Panagrolaimomorpha</taxon>
        <taxon>Panagrolaimoidea</taxon>
        <taxon>Panagrolaimidae</taxon>
        <taxon>Panagrolaimus</taxon>
    </lineage>
</organism>
<evidence type="ECO:0000313" key="2">
    <source>
        <dbReference type="WBParaSite" id="JU765_v2.g18471.t1"/>
    </source>
</evidence>
<sequence>MGDLSPEEIRLFEAIDQKDYETVAELVENVNINCIDKSGMNPIDQACFRGDADIVRFLIENGGDVDNRKHPQGYTCLMFAALAGLAFL</sequence>
<dbReference type="WBParaSite" id="JU765_v2.g18471.t1">
    <property type="protein sequence ID" value="JU765_v2.g18471.t1"/>
    <property type="gene ID" value="JU765_v2.g18471"/>
</dbReference>